<accession>A0A8J2PH48</accession>
<dbReference type="EMBL" id="CAJVCH010330039">
    <property type="protein sequence ID" value="CAG7786955.1"/>
    <property type="molecule type" value="Genomic_DNA"/>
</dbReference>
<sequence>MQGEVGSISKRLYGLGIRGIIEEVPTEELNDFGHYLPHRPVIKESSATTKIRPVFDASAKLKYKPFLNDCLEKGVNVLELIPTILLRFRLRRFGVILDIEKTFLQLSAAPVDRNFLRFLWWEPGFERIRKYRHRRVVFGVSSSPFLLAATLNKHLYEVSENEKAIANKLLDSLYVDNCVTNVNTKDELNVFICESVRLLTKGHFNLRDWRWNQDDLASSSTNSDISVLGLSWCTVADTFTVTVDNVFCVDTK</sequence>
<dbReference type="OrthoDB" id="416987at2759"/>
<proteinExistence type="predicted"/>
<keyword evidence="2" id="KW-1185">Reference proteome</keyword>
<dbReference type="AlphaFoldDB" id="A0A8J2PH48"/>
<dbReference type="Proteomes" id="UP000708208">
    <property type="component" value="Unassembled WGS sequence"/>
</dbReference>
<reference evidence="1" key="1">
    <citation type="submission" date="2021-06" db="EMBL/GenBank/DDBJ databases">
        <authorList>
            <person name="Hodson N. C."/>
            <person name="Mongue J. A."/>
            <person name="Jaron S. K."/>
        </authorList>
    </citation>
    <scope>NUCLEOTIDE SEQUENCE</scope>
</reference>
<dbReference type="PANTHER" id="PTHR47331">
    <property type="entry name" value="PHD-TYPE DOMAIN-CONTAINING PROTEIN"/>
    <property type="match status" value="1"/>
</dbReference>
<organism evidence="1 2">
    <name type="scientific">Allacma fusca</name>
    <dbReference type="NCBI Taxonomy" id="39272"/>
    <lineage>
        <taxon>Eukaryota</taxon>
        <taxon>Metazoa</taxon>
        <taxon>Ecdysozoa</taxon>
        <taxon>Arthropoda</taxon>
        <taxon>Hexapoda</taxon>
        <taxon>Collembola</taxon>
        <taxon>Symphypleona</taxon>
        <taxon>Sminthuridae</taxon>
        <taxon>Allacma</taxon>
    </lineage>
</organism>
<comment type="caution">
    <text evidence="1">The sequence shown here is derived from an EMBL/GenBank/DDBJ whole genome shotgun (WGS) entry which is preliminary data.</text>
</comment>
<evidence type="ECO:0000313" key="2">
    <source>
        <dbReference type="Proteomes" id="UP000708208"/>
    </source>
</evidence>
<protein>
    <recommendedName>
        <fullName evidence="3">Reverse transcriptase domain-containing protein</fullName>
    </recommendedName>
</protein>
<dbReference type="PANTHER" id="PTHR47331:SF1">
    <property type="entry name" value="GAG-LIKE PROTEIN"/>
    <property type="match status" value="1"/>
</dbReference>
<feature type="non-terminal residue" evidence="1">
    <location>
        <position position="252"/>
    </location>
</feature>
<name>A0A8J2PH48_9HEXA</name>
<evidence type="ECO:0008006" key="3">
    <source>
        <dbReference type="Google" id="ProtNLM"/>
    </source>
</evidence>
<gene>
    <name evidence="1" type="ORF">AFUS01_LOCUS25501</name>
</gene>
<evidence type="ECO:0000313" key="1">
    <source>
        <dbReference type="EMBL" id="CAG7786955.1"/>
    </source>
</evidence>